<evidence type="ECO:0000313" key="2">
    <source>
        <dbReference type="EMBL" id="KAF0899041.1"/>
    </source>
</evidence>
<proteinExistence type="predicted"/>
<accession>A0A6G1CG61</accession>
<sequence>MLVVGLLDLGGGGVEGGRGRALCSSLPRRIWEEAAPERLVLDVGPPICKKEKEMARDGSTRSSTSGEAGVTRSGVPGLLTGRCGGGRGGGEKSEQRDSEFT</sequence>
<feature type="region of interest" description="Disordered" evidence="1">
    <location>
        <begin position="51"/>
        <end position="101"/>
    </location>
</feature>
<dbReference type="EMBL" id="SPHZ02000009">
    <property type="protein sequence ID" value="KAF0899041.1"/>
    <property type="molecule type" value="Genomic_DNA"/>
</dbReference>
<feature type="compositionally biased region" description="Basic and acidic residues" evidence="1">
    <location>
        <begin position="89"/>
        <end position="101"/>
    </location>
</feature>
<reference evidence="2 3" key="1">
    <citation type="submission" date="2019-11" db="EMBL/GenBank/DDBJ databases">
        <title>Whole genome sequence of Oryza granulata.</title>
        <authorList>
            <person name="Li W."/>
        </authorList>
    </citation>
    <scope>NUCLEOTIDE SEQUENCE [LARGE SCALE GENOMIC DNA]</scope>
    <source>
        <strain evidence="3">cv. Menghai</strain>
        <tissue evidence="2">Leaf</tissue>
    </source>
</reference>
<dbReference type="Proteomes" id="UP000479710">
    <property type="component" value="Unassembled WGS sequence"/>
</dbReference>
<dbReference type="AlphaFoldDB" id="A0A6G1CG61"/>
<keyword evidence="3" id="KW-1185">Reference proteome</keyword>
<protein>
    <submittedName>
        <fullName evidence="2">Uncharacterized protein</fullName>
    </submittedName>
</protein>
<organism evidence="2 3">
    <name type="scientific">Oryza meyeriana var. granulata</name>
    <dbReference type="NCBI Taxonomy" id="110450"/>
    <lineage>
        <taxon>Eukaryota</taxon>
        <taxon>Viridiplantae</taxon>
        <taxon>Streptophyta</taxon>
        <taxon>Embryophyta</taxon>
        <taxon>Tracheophyta</taxon>
        <taxon>Spermatophyta</taxon>
        <taxon>Magnoliopsida</taxon>
        <taxon>Liliopsida</taxon>
        <taxon>Poales</taxon>
        <taxon>Poaceae</taxon>
        <taxon>BOP clade</taxon>
        <taxon>Oryzoideae</taxon>
        <taxon>Oryzeae</taxon>
        <taxon>Oryzinae</taxon>
        <taxon>Oryza</taxon>
        <taxon>Oryza meyeriana</taxon>
    </lineage>
</organism>
<gene>
    <name evidence="2" type="ORF">E2562_012895</name>
</gene>
<comment type="caution">
    <text evidence="2">The sequence shown here is derived from an EMBL/GenBank/DDBJ whole genome shotgun (WGS) entry which is preliminary data.</text>
</comment>
<name>A0A6G1CG61_9ORYZ</name>
<evidence type="ECO:0000256" key="1">
    <source>
        <dbReference type="SAM" id="MobiDB-lite"/>
    </source>
</evidence>
<evidence type="ECO:0000313" key="3">
    <source>
        <dbReference type="Proteomes" id="UP000479710"/>
    </source>
</evidence>